<reference evidence="2" key="2">
    <citation type="submission" date="2020-09" db="EMBL/GenBank/DDBJ databases">
        <authorList>
            <person name="Sun Q."/>
            <person name="Zhou Y."/>
        </authorList>
    </citation>
    <scope>NUCLEOTIDE SEQUENCE</scope>
    <source>
        <strain evidence="2">CGMCC 1.3617</strain>
    </source>
</reference>
<feature type="domain" description="AsmA" evidence="1">
    <location>
        <begin position="1"/>
        <end position="127"/>
    </location>
</feature>
<dbReference type="AlphaFoldDB" id="A0A917KR87"/>
<sequence>MRRRTKIILGVLLAVPLLAIAATFVILPRLDLAAHAAARATASLGRTVTIEALRITPGLTTTVDIRGASLANIEGGSAPQMATLETATAVLDLLPLLRGEVVLRQVRAEGFSLLLERDAEKRRNWRFGSADPAGPSAPFAAEPPNRSGLPLILDVRLARSEIVFRTSSGNALRSEITTTTIAAPGADQPLTLHVEGAYNAVPVTLTGTLGTPNQLRDGRTPFPLPFRAVASGTVVTFEGTSTDPLNADRLEGRLSLDAESPGAILSMAGAGPGPAIPVKLAGTFHHAGDLWRLIEASGEISDAAFAAPQLQLTEGASGQPDAILAEIDFTRLDLNAMFGAPPDHPGGEHGDADMPLTFAVAPDPQLRVHATARELSYADLDATEVRLVASAEPGLIKVETFNLRAFGARIESSGTLEPSPRGGRVAAEAAMREGNLDTLRRAFGIRSLPAQGPMESRVAVTAEGETMNAATRRANVSAVVSMRSGSIAREVIEMASTDLRALFRTAQGNTSLTCLLAVVDLRAGQGEAAPLRIRAGTGTISGLASFDLNRKQLDLVIGSQSETTSDFALDIPVRVSGSFADPSIAPARWSSEGRARLAAGDRVAPLPPALRDFARASPCFRAGGRR</sequence>
<dbReference type="EMBL" id="BMKW01000009">
    <property type="protein sequence ID" value="GGJ26202.1"/>
    <property type="molecule type" value="Genomic_DNA"/>
</dbReference>
<evidence type="ECO:0000313" key="2">
    <source>
        <dbReference type="EMBL" id="GGJ26202.1"/>
    </source>
</evidence>
<organism evidence="2 3">
    <name type="scientific">Neoroseomonas lacus</name>
    <dbReference type="NCBI Taxonomy" id="287609"/>
    <lineage>
        <taxon>Bacteria</taxon>
        <taxon>Pseudomonadati</taxon>
        <taxon>Pseudomonadota</taxon>
        <taxon>Alphaproteobacteria</taxon>
        <taxon>Acetobacterales</taxon>
        <taxon>Acetobacteraceae</taxon>
        <taxon>Neoroseomonas</taxon>
    </lineage>
</organism>
<proteinExistence type="predicted"/>
<dbReference type="GO" id="GO:0090313">
    <property type="term" value="P:regulation of protein targeting to membrane"/>
    <property type="evidence" value="ECO:0007669"/>
    <property type="project" value="TreeGrafter"/>
</dbReference>
<evidence type="ECO:0000313" key="3">
    <source>
        <dbReference type="Proteomes" id="UP000661507"/>
    </source>
</evidence>
<dbReference type="InterPro" id="IPR052894">
    <property type="entry name" value="AsmA-related"/>
</dbReference>
<comment type="caution">
    <text evidence="2">The sequence shown here is derived from an EMBL/GenBank/DDBJ whole genome shotgun (WGS) entry which is preliminary data.</text>
</comment>
<dbReference type="PANTHER" id="PTHR30441">
    <property type="entry name" value="DUF748 DOMAIN-CONTAINING PROTEIN"/>
    <property type="match status" value="1"/>
</dbReference>
<dbReference type="InterPro" id="IPR007844">
    <property type="entry name" value="AsmA"/>
</dbReference>
<accession>A0A917KR87</accession>
<dbReference type="GO" id="GO:0005886">
    <property type="term" value="C:plasma membrane"/>
    <property type="evidence" value="ECO:0007669"/>
    <property type="project" value="TreeGrafter"/>
</dbReference>
<dbReference type="Proteomes" id="UP000661507">
    <property type="component" value="Unassembled WGS sequence"/>
</dbReference>
<reference evidence="2" key="1">
    <citation type="journal article" date="2014" name="Int. J. Syst. Evol. Microbiol.">
        <title>Complete genome sequence of Corynebacterium casei LMG S-19264T (=DSM 44701T), isolated from a smear-ripened cheese.</title>
        <authorList>
            <consortium name="US DOE Joint Genome Institute (JGI-PGF)"/>
            <person name="Walter F."/>
            <person name="Albersmeier A."/>
            <person name="Kalinowski J."/>
            <person name="Ruckert C."/>
        </authorList>
    </citation>
    <scope>NUCLEOTIDE SEQUENCE</scope>
    <source>
        <strain evidence="2">CGMCC 1.3617</strain>
    </source>
</reference>
<dbReference type="PANTHER" id="PTHR30441:SF8">
    <property type="entry name" value="DUF748 DOMAIN-CONTAINING PROTEIN"/>
    <property type="match status" value="1"/>
</dbReference>
<protein>
    <recommendedName>
        <fullName evidence="1">AsmA domain-containing protein</fullName>
    </recommendedName>
</protein>
<dbReference type="Pfam" id="PF05170">
    <property type="entry name" value="AsmA"/>
    <property type="match status" value="1"/>
</dbReference>
<dbReference type="RefSeq" id="WP_188969376.1">
    <property type="nucleotide sequence ID" value="NZ_BMKW01000009.1"/>
</dbReference>
<evidence type="ECO:0000259" key="1">
    <source>
        <dbReference type="Pfam" id="PF05170"/>
    </source>
</evidence>
<gene>
    <name evidence="2" type="ORF">GCM10011320_37040</name>
</gene>
<name>A0A917KR87_9PROT</name>
<keyword evidence="3" id="KW-1185">Reference proteome</keyword>